<evidence type="ECO:0000313" key="2">
    <source>
        <dbReference type="EMBL" id="EFA23243.1"/>
    </source>
</evidence>
<dbReference type="AlphaFoldDB" id="D1NU39"/>
<feature type="transmembrane region" description="Helical" evidence="1">
    <location>
        <begin position="21"/>
        <end position="40"/>
    </location>
</feature>
<sequence>MVLMIREQDLESVLAQRRNFIGLKPLGESLLTLITGIFYSSGF</sequence>
<keyword evidence="1" id="KW-0812">Transmembrane</keyword>
<proteinExistence type="predicted"/>
<dbReference type="EMBL" id="ABXB03000002">
    <property type="protein sequence ID" value="EFA23243.1"/>
    <property type="molecule type" value="Genomic_DNA"/>
</dbReference>
<keyword evidence="1" id="KW-0472">Membrane</keyword>
<organism evidence="2 3">
    <name type="scientific">Bifidobacterium gallicum DSM 20093 = LMG 11596</name>
    <dbReference type="NCBI Taxonomy" id="561180"/>
    <lineage>
        <taxon>Bacteria</taxon>
        <taxon>Bacillati</taxon>
        <taxon>Actinomycetota</taxon>
        <taxon>Actinomycetes</taxon>
        <taxon>Bifidobacteriales</taxon>
        <taxon>Bifidobacteriaceae</taxon>
        <taxon>Bifidobacterium</taxon>
    </lineage>
</organism>
<evidence type="ECO:0000313" key="3">
    <source>
        <dbReference type="Proteomes" id="UP000003656"/>
    </source>
</evidence>
<dbReference type="STRING" id="561180.BIFGAL_03360"/>
<keyword evidence="1" id="KW-1133">Transmembrane helix</keyword>
<comment type="caution">
    <text evidence="2">The sequence shown here is derived from an EMBL/GenBank/DDBJ whole genome shotgun (WGS) entry which is preliminary data.</text>
</comment>
<accession>D1NU39</accession>
<evidence type="ECO:0000256" key="1">
    <source>
        <dbReference type="SAM" id="Phobius"/>
    </source>
</evidence>
<name>D1NU39_9BIFI</name>
<protein>
    <submittedName>
        <fullName evidence="2">Uncharacterized protein</fullName>
    </submittedName>
</protein>
<dbReference type="RefSeq" id="WP_006294805.1">
    <property type="nucleotide sequence ID" value="NZ_ABXB03000002.1"/>
</dbReference>
<dbReference type="Proteomes" id="UP000003656">
    <property type="component" value="Unassembled WGS sequence"/>
</dbReference>
<gene>
    <name evidence="2" type="ORF">BIFGAL_03360</name>
</gene>
<reference evidence="2 3" key="1">
    <citation type="submission" date="2009-11" db="EMBL/GenBank/DDBJ databases">
        <authorList>
            <person name="Weinstock G."/>
            <person name="Sodergren E."/>
            <person name="Clifton S."/>
            <person name="Fulton L."/>
            <person name="Fulton B."/>
            <person name="Courtney L."/>
            <person name="Fronick C."/>
            <person name="Harrison M."/>
            <person name="Strong C."/>
            <person name="Farmer C."/>
            <person name="Delahaunty K."/>
            <person name="Markovic C."/>
            <person name="Hall O."/>
            <person name="Minx P."/>
            <person name="Tomlinson C."/>
            <person name="Mitreva M."/>
            <person name="Nelson J."/>
            <person name="Hou S."/>
            <person name="Wollam A."/>
            <person name="Pepin K.H."/>
            <person name="Johnson M."/>
            <person name="Bhonagiri V."/>
            <person name="Nash W.E."/>
            <person name="Warren W."/>
            <person name="Chinwalla A."/>
            <person name="Mardis E.R."/>
            <person name="Wilson R.K."/>
        </authorList>
    </citation>
    <scope>NUCLEOTIDE SEQUENCE [LARGE SCALE GENOMIC DNA]</scope>
    <source>
        <strain evidence="2 3">DSM 20093</strain>
    </source>
</reference>